<proteinExistence type="predicted"/>
<organism evidence="2 3">
    <name type="scientific">Candidatus Flavonifractor merdipullorum</name>
    <dbReference type="NCBI Taxonomy" id="2838590"/>
    <lineage>
        <taxon>Bacteria</taxon>
        <taxon>Bacillati</taxon>
        <taxon>Bacillota</taxon>
        <taxon>Clostridia</taxon>
        <taxon>Eubacteriales</taxon>
        <taxon>Oscillospiraceae</taxon>
        <taxon>Flavonifractor</taxon>
    </lineage>
</organism>
<accession>A0A9D1RV38</accession>
<comment type="caution">
    <text evidence="2">The sequence shown here is derived from an EMBL/GenBank/DDBJ whole genome shotgun (WGS) entry which is preliminary data.</text>
</comment>
<reference evidence="2" key="2">
    <citation type="submission" date="2021-04" db="EMBL/GenBank/DDBJ databases">
        <authorList>
            <person name="Gilroy R."/>
        </authorList>
    </citation>
    <scope>NUCLEOTIDE SEQUENCE</scope>
    <source>
        <strain evidence="2">ChiGjej6B6-1540</strain>
    </source>
</reference>
<gene>
    <name evidence="2" type="ORF">H9868_06735</name>
</gene>
<dbReference type="EMBL" id="DXGA01000143">
    <property type="protein sequence ID" value="HIW94224.1"/>
    <property type="molecule type" value="Genomic_DNA"/>
</dbReference>
<evidence type="ECO:0000313" key="2">
    <source>
        <dbReference type="EMBL" id="HIW94224.1"/>
    </source>
</evidence>
<reference evidence="2" key="1">
    <citation type="journal article" date="2021" name="PeerJ">
        <title>Extensive microbial diversity within the chicken gut microbiome revealed by metagenomics and culture.</title>
        <authorList>
            <person name="Gilroy R."/>
            <person name="Ravi A."/>
            <person name="Getino M."/>
            <person name="Pursley I."/>
            <person name="Horton D.L."/>
            <person name="Alikhan N.F."/>
            <person name="Baker D."/>
            <person name="Gharbi K."/>
            <person name="Hall N."/>
            <person name="Watson M."/>
            <person name="Adriaenssens E.M."/>
            <person name="Foster-Nyarko E."/>
            <person name="Jarju S."/>
            <person name="Secka A."/>
            <person name="Antonio M."/>
            <person name="Oren A."/>
            <person name="Chaudhuri R.R."/>
            <person name="La Ragione R."/>
            <person name="Hildebrand F."/>
            <person name="Pallen M.J."/>
        </authorList>
    </citation>
    <scope>NUCLEOTIDE SEQUENCE</scope>
    <source>
        <strain evidence="2">ChiGjej6B6-1540</strain>
    </source>
</reference>
<feature type="transmembrane region" description="Helical" evidence="1">
    <location>
        <begin position="143"/>
        <end position="163"/>
    </location>
</feature>
<evidence type="ECO:0008006" key="4">
    <source>
        <dbReference type="Google" id="ProtNLM"/>
    </source>
</evidence>
<keyword evidence="1" id="KW-1133">Transmembrane helix</keyword>
<dbReference type="AlphaFoldDB" id="A0A9D1RV38"/>
<sequence>MRRMQEAKVWRRLGEGRLPALLVLAACFLAGGLLGTLAAGGASGRGAEGLDAYLSAFLAQARSGGLRAPSLLAQVWTVVRWPGLVVLLGFSAVGLVGIPVAFGVRGFLLSFSIASFVRVYGGAGGLLAALLFGTSGILSVPVLFVLGVQGLGASRALAVRLLEERRRMLPYDKGYWFRCGLSAGCLAFCVLLEWAAVPSLVSGAAGLLRIP</sequence>
<feature type="transmembrane region" description="Helical" evidence="1">
    <location>
        <begin position="81"/>
        <end position="104"/>
    </location>
</feature>
<evidence type="ECO:0000313" key="3">
    <source>
        <dbReference type="Proteomes" id="UP000824192"/>
    </source>
</evidence>
<protein>
    <recommendedName>
        <fullName evidence="4">Stage II sporulation protein M</fullName>
    </recommendedName>
</protein>
<keyword evidence="1" id="KW-0812">Transmembrane</keyword>
<dbReference type="Proteomes" id="UP000824192">
    <property type="component" value="Unassembled WGS sequence"/>
</dbReference>
<evidence type="ECO:0000256" key="1">
    <source>
        <dbReference type="SAM" id="Phobius"/>
    </source>
</evidence>
<feature type="transmembrane region" description="Helical" evidence="1">
    <location>
        <begin position="175"/>
        <end position="197"/>
    </location>
</feature>
<keyword evidence="1" id="KW-0472">Membrane</keyword>
<feature type="transmembrane region" description="Helical" evidence="1">
    <location>
        <begin position="116"/>
        <end position="137"/>
    </location>
</feature>
<name>A0A9D1RV38_9FIRM</name>